<dbReference type="EMBL" id="VFOP01000001">
    <property type="protein sequence ID" value="TQL49562.1"/>
    <property type="molecule type" value="Genomic_DNA"/>
</dbReference>
<dbReference type="AlphaFoldDB" id="A0A542YN79"/>
<protein>
    <submittedName>
        <fullName evidence="2">Glyoxalase-like protein</fullName>
    </submittedName>
</protein>
<accession>A0A542YN79</accession>
<dbReference type="SUPFAM" id="SSF54593">
    <property type="entry name" value="Glyoxalase/Bleomycin resistance protein/Dihydroxybiphenyl dioxygenase"/>
    <property type="match status" value="1"/>
</dbReference>
<comment type="caution">
    <text evidence="2">The sequence shown here is derived from an EMBL/GenBank/DDBJ whole genome shotgun (WGS) entry which is preliminary data.</text>
</comment>
<dbReference type="InterPro" id="IPR025870">
    <property type="entry name" value="Glyoxalase-like_dom"/>
</dbReference>
<dbReference type="Proteomes" id="UP000319516">
    <property type="component" value="Unassembled WGS sequence"/>
</dbReference>
<proteinExistence type="predicted"/>
<dbReference type="PANTHER" id="PTHR40265">
    <property type="entry name" value="BLL2707 PROTEIN"/>
    <property type="match status" value="1"/>
</dbReference>
<gene>
    <name evidence="2" type="ORF">FB467_0637</name>
</gene>
<evidence type="ECO:0000259" key="1">
    <source>
        <dbReference type="Pfam" id="PF13468"/>
    </source>
</evidence>
<evidence type="ECO:0000313" key="3">
    <source>
        <dbReference type="Proteomes" id="UP000319516"/>
    </source>
</evidence>
<dbReference type="Pfam" id="PF13468">
    <property type="entry name" value="Glyoxalase_3"/>
    <property type="match status" value="1"/>
</dbReference>
<dbReference type="OrthoDB" id="8857320at2"/>
<evidence type="ECO:0000313" key="2">
    <source>
        <dbReference type="EMBL" id="TQL49562.1"/>
    </source>
</evidence>
<reference evidence="2 3" key="1">
    <citation type="submission" date="2019-06" db="EMBL/GenBank/DDBJ databases">
        <title>Sequencing the genomes of 1000 actinobacteria strains.</title>
        <authorList>
            <person name="Klenk H.-P."/>
        </authorList>
    </citation>
    <scope>NUCLEOTIDE SEQUENCE [LARGE SCALE GENOMIC DNA]</scope>
    <source>
        <strain evidence="2 3">DSM 12335</strain>
    </source>
</reference>
<dbReference type="InterPro" id="IPR029068">
    <property type="entry name" value="Glyas_Bleomycin-R_OHBP_Dase"/>
</dbReference>
<feature type="domain" description="Glyoxalase-like" evidence="1">
    <location>
        <begin position="3"/>
        <end position="167"/>
    </location>
</feature>
<dbReference type="Gene3D" id="3.10.180.10">
    <property type="entry name" value="2,3-Dihydroxybiphenyl 1,2-Dioxygenase, domain 1"/>
    <property type="match status" value="1"/>
</dbReference>
<sequence length="210" mass="23327">MRIDHVCYAAESDGMRATADRLAQRLGVTPRDGGLHPRFGTRNMILPLADSRYLEVVEVLDHPAADKAPFGQAVRARSEKGGGWMAWVVAVDDLTRFEEKLGRKAVEGHRHTPEGIDLTWRQVGIKGLLADPQLPFFVHWDSMEHHPSTLDESGVRLTALQINGDPSRIRDWLGLDRPGEFEKAIEFGFHGGEPALDAVTFEVDGDQVTL</sequence>
<dbReference type="RefSeq" id="WP_141783810.1">
    <property type="nucleotide sequence ID" value="NZ_VFOP01000001.1"/>
</dbReference>
<name>A0A542YN79_9MICO</name>
<dbReference type="PANTHER" id="PTHR40265:SF1">
    <property type="entry name" value="GLYOXALASE-LIKE DOMAIN-CONTAINING PROTEIN"/>
    <property type="match status" value="1"/>
</dbReference>
<organism evidence="2 3">
    <name type="scientific">Ornithinicoccus hortensis</name>
    <dbReference type="NCBI Taxonomy" id="82346"/>
    <lineage>
        <taxon>Bacteria</taxon>
        <taxon>Bacillati</taxon>
        <taxon>Actinomycetota</taxon>
        <taxon>Actinomycetes</taxon>
        <taxon>Micrococcales</taxon>
        <taxon>Intrasporangiaceae</taxon>
        <taxon>Ornithinicoccus</taxon>
    </lineage>
</organism>
<keyword evidence="3" id="KW-1185">Reference proteome</keyword>